<dbReference type="Pfam" id="PF13635">
    <property type="entry name" value="DUF4143"/>
    <property type="match status" value="1"/>
</dbReference>
<evidence type="ECO:0000259" key="2">
    <source>
        <dbReference type="Pfam" id="PF13635"/>
    </source>
</evidence>
<dbReference type="Gene3D" id="3.40.50.300">
    <property type="entry name" value="P-loop containing nucleotide triphosphate hydrolases"/>
    <property type="match status" value="1"/>
</dbReference>
<name>K2AWM4_9BACT</name>
<feature type="domain" description="DUF4143" evidence="2">
    <location>
        <begin position="192"/>
        <end position="347"/>
    </location>
</feature>
<dbReference type="AlphaFoldDB" id="K2AWM4"/>
<dbReference type="InterPro" id="IPR025420">
    <property type="entry name" value="DUF4143"/>
</dbReference>
<dbReference type="Pfam" id="PF13173">
    <property type="entry name" value="AAA_14"/>
    <property type="match status" value="1"/>
</dbReference>
<evidence type="ECO:0000313" key="3">
    <source>
        <dbReference type="EMBL" id="EKD66162.1"/>
    </source>
</evidence>
<dbReference type="EMBL" id="AMFJ01021646">
    <property type="protein sequence ID" value="EKD66162.1"/>
    <property type="molecule type" value="Genomic_DNA"/>
</dbReference>
<comment type="caution">
    <text evidence="3">The sequence shown here is derived from an EMBL/GenBank/DDBJ whole genome shotgun (WGS) entry which is preliminary data.</text>
</comment>
<reference evidence="3" key="1">
    <citation type="journal article" date="2012" name="Science">
        <title>Fermentation, hydrogen, and sulfur metabolism in multiple uncultivated bacterial phyla.</title>
        <authorList>
            <person name="Wrighton K.C."/>
            <person name="Thomas B.C."/>
            <person name="Sharon I."/>
            <person name="Miller C.S."/>
            <person name="Castelle C.J."/>
            <person name="VerBerkmoes N.C."/>
            <person name="Wilkins M.J."/>
            <person name="Hettich R.L."/>
            <person name="Lipton M.S."/>
            <person name="Williams K.H."/>
            <person name="Long P.E."/>
            <person name="Banfield J.F."/>
        </authorList>
    </citation>
    <scope>NUCLEOTIDE SEQUENCE [LARGE SCALE GENOMIC DNA]</scope>
</reference>
<dbReference type="InterPro" id="IPR027417">
    <property type="entry name" value="P-loop_NTPase"/>
</dbReference>
<dbReference type="InterPro" id="IPR041682">
    <property type="entry name" value="AAA_14"/>
</dbReference>
<gene>
    <name evidence="3" type="ORF">ACD_49C00060G0004</name>
</gene>
<sequence>MDKINRLIKIQIINDLQKEKSKVNIIYGARQVWKTTLALEIVKELWYKTLTINADELTYNDILSSQSKIKLESLVSGYTMIFIDEAQRITNIWINLKILYDAFPKLKILVTGSSSFELANKVKESLTWRTYTYKLYPISFSELKQYYNNFELENQFLENFLVYWSYPDVLLEKNIFAKKKNLQELSNAYLYKDLLLLENLKYPEKLLKLLKLLAFQVWQEVSINELSNSLEINRETVLRYIYLLEQSFIIYRVTWFSRNLRKEISKMDKIYFWDLWIRNILIENLNSVENRNDIWALWENFLINERLKTWEYTAKYFSYYFWRIYTGGEIDYIEEYDWKLHTYEFKWWNKSAKIPKSFSETYPDSSFEVINKDNFLDFVL</sequence>
<dbReference type="PANTHER" id="PTHR43566">
    <property type="entry name" value="CONSERVED PROTEIN"/>
    <property type="match status" value="1"/>
</dbReference>
<evidence type="ECO:0008006" key="4">
    <source>
        <dbReference type="Google" id="ProtNLM"/>
    </source>
</evidence>
<dbReference type="SUPFAM" id="SSF52540">
    <property type="entry name" value="P-loop containing nucleoside triphosphate hydrolases"/>
    <property type="match status" value="1"/>
</dbReference>
<dbReference type="PANTHER" id="PTHR43566:SF1">
    <property type="entry name" value="AAA+ ATPASE DOMAIN-CONTAINING PROTEIN"/>
    <property type="match status" value="1"/>
</dbReference>
<proteinExistence type="predicted"/>
<evidence type="ECO:0000259" key="1">
    <source>
        <dbReference type="Pfam" id="PF13173"/>
    </source>
</evidence>
<protein>
    <recommendedName>
        <fullName evidence="4">AAA+ ATPase domain-containing protein</fullName>
    </recommendedName>
</protein>
<feature type="domain" description="AAA" evidence="1">
    <location>
        <begin position="21"/>
        <end position="143"/>
    </location>
</feature>
<organism evidence="3">
    <name type="scientific">uncultured bacterium</name>
    <name type="common">gcode 4</name>
    <dbReference type="NCBI Taxonomy" id="1234023"/>
    <lineage>
        <taxon>Bacteria</taxon>
        <taxon>environmental samples</taxon>
    </lineage>
</organism>
<accession>K2AWM4</accession>